<dbReference type="InterPro" id="IPR003439">
    <property type="entry name" value="ABC_transporter-like_ATP-bd"/>
</dbReference>
<keyword evidence="4" id="KW-0067">ATP-binding</keyword>
<dbReference type="InterPro" id="IPR027417">
    <property type="entry name" value="P-loop_NTPase"/>
</dbReference>
<keyword evidence="2" id="KW-0813">Transport</keyword>
<dbReference type="InterPro" id="IPR050095">
    <property type="entry name" value="ECF_ABC_transporter_ATP-bd"/>
</dbReference>
<comment type="similarity">
    <text evidence="1">Belongs to the ABC transporter superfamily.</text>
</comment>
<dbReference type="Pfam" id="PF00005">
    <property type="entry name" value="ABC_tran"/>
    <property type="match status" value="1"/>
</dbReference>
<dbReference type="Gene3D" id="3.40.50.300">
    <property type="entry name" value="P-loop containing nucleotide triphosphate hydrolases"/>
    <property type="match status" value="1"/>
</dbReference>
<proteinExistence type="inferred from homology"/>
<evidence type="ECO:0000313" key="6">
    <source>
        <dbReference type="EMBL" id="BDZ46458.1"/>
    </source>
</evidence>
<name>A0ABN6XQL1_9MICO</name>
<accession>A0ABN6XQL1</accession>
<keyword evidence="3" id="KW-0547">Nucleotide-binding</keyword>
<dbReference type="EMBL" id="AP027731">
    <property type="protein sequence ID" value="BDZ46458.1"/>
    <property type="molecule type" value="Genomic_DNA"/>
</dbReference>
<dbReference type="PANTHER" id="PTHR43553:SF24">
    <property type="entry name" value="ENERGY-COUPLING FACTOR TRANSPORTER ATP-BINDING PROTEIN ECFA1"/>
    <property type="match status" value="1"/>
</dbReference>
<dbReference type="SUPFAM" id="SSF52540">
    <property type="entry name" value="P-loop containing nucleoside triphosphate hydrolases"/>
    <property type="match status" value="1"/>
</dbReference>
<evidence type="ECO:0000256" key="4">
    <source>
        <dbReference type="ARBA" id="ARBA00022840"/>
    </source>
</evidence>
<dbReference type="PANTHER" id="PTHR43553">
    <property type="entry name" value="HEAVY METAL TRANSPORTER"/>
    <property type="match status" value="1"/>
</dbReference>
<dbReference type="CDD" id="cd03225">
    <property type="entry name" value="ABC_cobalt_CbiO_domain1"/>
    <property type="match status" value="1"/>
</dbReference>
<evidence type="ECO:0000256" key="2">
    <source>
        <dbReference type="ARBA" id="ARBA00022448"/>
    </source>
</evidence>
<dbReference type="Proteomes" id="UP001321498">
    <property type="component" value="Chromosome"/>
</dbReference>
<feature type="domain" description="ABC transporter" evidence="5">
    <location>
        <begin position="23"/>
        <end position="76"/>
    </location>
</feature>
<evidence type="ECO:0000259" key="5">
    <source>
        <dbReference type="Pfam" id="PF00005"/>
    </source>
</evidence>
<organism evidence="6 7">
    <name type="scientific">Naasia aerilata</name>
    <dbReference type="NCBI Taxonomy" id="1162966"/>
    <lineage>
        <taxon>Bacteria</taxon>
        <taxon>Bacillati</taxon>
        <taxon>Actinomycetota</taxon>
        <taxon>Actinomycetes</taxon>
        <taxon>Micrococcales</taxon>
        <taxon>Microbacteriaceae</taxon>
        <taxon>Naasia</taxon>
    </lineage>
</organism>
<evidence type="ECO:0000313" key="7">
    <source>
        <dbReference type="Proteomes" id="UP001321498"/>
    </source>
</evidence>
<evidence type="ECO:0000256" key="1">
    <source>
        <dbReference type="ARBA" id="ARBA00005417"/>
    </source>
</evidence>
<gene>
    <name evidence="6" type="ORF">GCM10025866_23670</name>
</gene>
<keyword evidence="7" id="KW-1185">Reference proteome</keyword>
<reference evidence="7" key="1">
    <citation type="journal article" date="2019" name="Int. J. Syst. Evol. Microbiol.">
        <title>The Global Catalogue of Microorganisms (GCM) 10K type strain sequencing project: providing services to taxonomists for standard genome sequencing and annotation.</title>
        <authorList>
            <consortium name="The Broad Institute Genomics Platform"/>
            <consortium name="The Broad Institute Genome Sequencing Center for Infectious Disease"/>
            <person name="Wu L."/>
            <person name="Ma J."/>
        </authorList>
    </citation>
    <scope>NUCLEOTIDE SEQUENCE [LARGE SCALE GENOMIC DNA]</scope>
    <source>
        <strain evidence="7">NBRC 108725</strain>
    </source>
</reference>
<protein>
    <recommendedName>
        <fullName evidence="5">ABC transporter domain-containing protein</fullName>
    </recommendedName>
</protein>
<dbReference type="InterPro" id="IPR015856">
    <property type="entry name" value="ABC_transpr_CbiO/EcfA_su"/>
</dbReference>
<evidence type="ECO:0000256" key="3">
    <source>
        <dbReference type="ARBA" id="ARBA00022741"/>
    </source>
</evidence>
<sequence>MILARVGDDVAFGCENLGVPASEIWVRVDEALEEVGLRLPRRTPTSHLSGGQKQRLSLAGVLAMRPGIVLLDEPTANLDPDGVAEVRDAVARLVERTGSTLVVVEHRTEVWAGLVDRVVVLEPGAGVRTDGPPEVVLAERDLLRQGVWIPGERPTSPDVLRERRGRCS</sequence>